<gene>
    <name evidence="1" type="ORF">J4051_10960</name>
</gene>
<comment type="caution">
    <text evidence="1">The sequence shown here is derived from an EMBL/GenBank/DDBJ whole genome shotgun (WGS) entry which is preliminary data.</text>
</comment>
<dbReference type="EMBL" id="JAGEVG010000011">
    <property type="protein sequence ID" value="MBO3098790.1"/>
    <property type="molecule type" value="Genomic_DNA"/>
</dbReference>
<protein>
    <submittedName>
        <fullName evidence="1">Uncharacterized protein</fullName>
    </submittedName>
</protein>
<reference evidence="1 2" key="1">
    <citation type="submission" date="2021-03" db="EMBL/GenBank/DDBJ databases">
        <title>Gelidibacter sp. nov., isolated from costal sediment.</title>
        <authorList>
            <person name="Lun K.-Y."/>
        </authorList>
    </citation>
    <scope>NUCLEOTIDE SEQUENCE [LARGE SCALE GENOMIC DNA]</scope>
    <source>
        <strain evidence="1 2">DF109</strain>
    </source>
</reference>
<keyword evidence="2" id="KW-1185">Reference proteome</keyword>
<proteinExistence type="predicted"/>
<dbReference type="Proteomes" id="UP000681315">
    <property type="component" value="Unassembled WGS sequence"/>
</dbReference>
<sequence>MTETALQYEYIIRNAHQVGRLGIPAAHADTFRGLERSFIRQRDNKDKETNDELLFEYAFNCGEVITNLNNAINAFEKRFDGKLTDQDKEELNDIEDLLINGKMKEIDKSIELIQEVLKRHGLIA</sequence>
<evidence type="ECO:0000313" key="1">
    <source>
        <dbReference type="EMBL" id="MBO3098790.1"/>
    </source>
</evidence>
<organism evidence="1 2">
    <name type="scientific">Gelidibacter pelagius</name>
    <dbReference type="NCBI Taxonomy" id="2819985"/>
    <lineage>
        <taxon>Bacteria</taxon>
        <taxon>Pseudomonadati</taxon>
        <taxon>Bacteroidota</taxon>
        <taxon>Flavobacteriia</taxon>
        <taxon>Flavobacteriales</taxon>
        <taxon>Flavobacteriaceae</taxon>
        <taxon>Gelidibacter</taxon>
    </lineage>
</organism>
<dbReference type="RefSeq" id="WP_208233909.1">
    <property type="nucleotide sequence ID" value="NZ_JAGEVG010000011.1"/>
</dbReference>
<name>A0ABS3SSU6_9FLAO</name>
<evidence type="ECO:0000313" key="2">
    <source>
        <dbReference type="Proteomes" id="UP000681315"/>
    </source>
</evidence>
<accession>A0ABS3SSU6</accession>